<dbReference type="KEGG" id="ahel:Q31a_38030"/>
<dbReference type="GO" id="GO:0009055">
    <property type="term" value="F:electron transfer activity"/>
    <property type="evidence" value="ECO:0007669"/>
    <property type="project" value="InterPro"/>
</dbReference>
<dbReference type="InterPro" id="IPR011042">
    <property type="entry name" value="6-blade_b-propeller_TolB-like"/>
</dbReference>
<dbReference type="EMBL" id="CP036298">
    <property type="protein sequence ID" value="QDV25477.1"/>
    <property type="molecule type" value="Genomic_DNA"/>
</dbReference>
<keyword evidence="5" id="KW-0472">Membrane</keyword>
<evidence type="ECO:0000313" key="8">
    <source>
        <dbReference type="Proteomes" id="UP000318017"/>
    </source>
</evidence>
<feature type="domain" description="Cytochrome c" evidence="6">
    <location>
        <begin position="269"/>
        <end position="348"/>
    </location>
</feature>
<proteinExistence type="predicted"/>
<evidence type="ECO:0000259" key="6">
    <source>
        <dbReference type="PROSITE" id="PS51007"/>
    </source>
</evidence>
<dbReference type="Gene3D" id="2.120.10.30">
    <property type="entry name" value="TolB, C-terminal domain"/>
    <property type="match status" value="1"/>
</dbReference>
<evidence type="ECO:0000313" key="7">
    <source>
        <dbReference type="EMBL" id="QDV25477.1"/>
    </source>
</evidence>
<feature type="domain" description="Cytochrome c" evidence="6">
    <location>
        <begin position="90"/>
        <end position="228"/>
    </location>
</feature>
<dbReference type="PANTHER" id="PTHR33546:SF1">
    <property type="entry name" value="LARGE, MULTIFUNCTIONAL SECRETED PROTEIN"/>
    <property type="match status" value="1"/>
</dbReference>
<dbReference type="SUPFAM" id="SSF63829">
    <property type="entry name" value="Calcium-dependent phosphotriesterase"/>
    <property type="match status" value="1"/>
</dbReference>
<keyword evidence="1 4" id="KW-0349">Heme</keyword>
<evidence type="ECO:0000256" key="3">
    <source>
        <dbReference type="ARBA" id="ARBA00023004"/>
    </source>
</evidence>
<dbReference type="Proteomes" id="UP000318017">
    <property type="component" value="Chromosome"/>
</dbReference>
<feature type="transmembrane region" description="Helical" evidence="5">
    <location>
        <begin position="46"/>
        <end position="65"/>
    </location>
</feature>
<dbReference type="PROSITE" id="PS51007">
    <property type="entry name" value="CYTC"/>
    <property type="match status" value="2"/>
</dbReference>
<dbReference type="SUPFAM" id="SSF46626">
    <property type="entry name" value="Cytochrome c"/>
    <property type="match status" value="2"/>
</dbReference>
<keyword evidence="8" id="KW-1185">Reference proteome</keyword>
<dbReference type="OrthoDB" id="219211at2"/>
<evidence type="ECO:0000256" key="5">
    <source>
        <dbReference type="SAM" id="Phobius"/>
    </source>
</evidence>
<dbReference type="Pfam" id="PF20601">
    <property type="entry name" value="DUF6797"/>
    <property type="match status" value="1"/>
</dbReference>
<keyword evidence="3 4" id="KW-0408">Iron</keyword>
<dbReference type="Gene3D" id="1.10.760.10">
    <property type="entry name" value="Cytochrome c-like domain"/>
    <property type="match status" value="2"/>
</dbReference>
<dbReference type="GO" id="GO:0020037">
    <property type="term" value="F:heme binding"/>
    <property type="evidence" value="ECO:0007669"/>
    <property type="project" value="InterPro"/>
</dbReference>
<evidence type="ECO:0000256" key="1">
    <source>
        <dbReference type="ARBA" id="ARBA00022617"/>
    </source>
</evidence>
<name>A0A518GA58_9BACT</name>
<reference evidence="7 8" key="1">
    <citation type="submission" date="2019-02" db="EMBL/GenBank/DDBJ databases">
        <title>Deep-cultivation of Planctomycetes and their phenomic and genomic characterization uncovers novel biology.</title>
        <authorList>
            <person name="Wiegand S."/>
            <person name="Jogler M."/>
            <person name="Boedeker C."/>
            <person name="Pinto D."/>
            <person name="Vollmers J."/>
            <person name="Rivas-Marin E."/>
            <person name="Kohn T."/>
            <person name="Peeters S.H."/>
            <person name="Heuer A."/>
            <person name="Rast P."/>
            <person name="Oberbeckmann S."/>
            <person name="Bunk B."/>
            <person name="Jeske O."/>
            <person name="Meyerdierks A."/>
            <person name="Storesund J.E."/>
            <person name="Kallscheuer N."/>
            <person name="Luecker S."/>
            <person name="Lage O.M."/>
            <person name="Pohl T."/>
            <person name="Merkel B.J."/>
            <person name="Hornburger P."/>
            <person name="Mueller R.-W."/>
            <person name="Bruemmer F."/>
            <person name="Labrenz M."/>
            <person name="Spormann A.M."/>
            <person name="Op den Camp H."/>
            <person name="Overmann J."/>
            <person name="Amann R."/>
            <person name="Jetten M.S.M."/>
            <person name="Mascher T."/>
            <person name="Medema M.H."/>
            <person name="Devos D.P."/>
            <person name="Kaster A.-K."/>
            <person name="Ovreas L."/>
            <person name="Rohde M."/>
            <person name="Galperin M.Y."/>
            <person name="Jogler C."/>
        </authorList>
    </citation>
    <scope>NUCLEOTIDE SEQUENCE [LARGE SCALE GENOMIC DNA]</scope>
    <source>
        <strain evidence="7 8">Q31a</strain>
    </source>
</reference>
<keyword evidence="5" id="KW-1133">Transmembrane helix</keyword>
<dbReference type="Pfam" id="PF13442">
    <property type="entry name" value="Cytochrome_CBB3"/>
    <property type="match status" value="1"/>
</dbReference>
<gene>
    <name evidence="7" type="ORF">Q31a_38030</name>
</gene>
<dbReference type="InterPro" id="IPR046476">
    <property type="entry name" value="DUF6797"/>
</dbReference>
<dbReference type="InterPro" id="IPR036909">
    <property type="entry name" value="Cyt_c-like_dom_sf"/>
</dbReference>
<accession>A0A518GA58</accession>
<dbReference type="InterPro" id="IPR009056">
    <property type="entry name" value="Cyt_c-like_dom"/>
</dbReference>
<dbReference type="GO" id="GO:0046872">
    <property type="term" value="F:metal ion binding"/>
    <property type="evidence" value="ECO:0007669"/>
    <property type="project" value="UniProtKB-KW"/>
</dbReference>
<dbReference type="PANTHER" id="PTHR33546">
    <property type="entry name" value="LARGE, MULTIFUNCTIONAL SECRETED PROTEIN-RELATED"/>
    <property type="match status" value="1"/>
</dbReference>
<organism evidence="7 8">
    <name type="scientific">Aureliella helgolandensis</name>
    <dbReference type="NCBI Taxonomy" id="2527968"/>
    <lineage>
        <taxon>Bacteria</taxon>
        <taxon>Pseudomonadati</taxon>
        <taxon>Planctomycetota</taxon>
        <taxon>Planctomycetia</taxon>
        <taxon>Pirellulales</taxon>
        <taxon>Pirellulaceae</taxon>
        <taxon>Aureliella</taxon>
    </lineage>
</organism>
<sequence length="1106" mass="122288">MHLQIHNISSLPADYSVRRNHDDLAAALIASPSLHYRISCEQPIRWLISLIVSVACCIIGVNVGFAQTPLEATLSTRPLSNLAQKARILGDASRGARVFNRSGLSCVQCHAPTPQARQLGPDLALLENRGSYEHVIDSILRPSLVLLEGYQTQKILTVDGEVLTGMIRNSTPESLTLSIPGEEQLREIPTAEIDTQIAAPSMMPAGLVNQLQDENEFYDLVRFIVELGAVGPQRAHQLLVASTQSVAQPLPAYESDLDHAGMLQAWNQDSFERGEKLYGSLCVNCHGTQQQPGSLPNALRFASGKFSNGSDPLSIYRTLTHGYRMMLAQRQLVPQQKYDVIHYIREAFIKTNNRSQFFEVNPEYLASLPKGTKRGPTPKLETPWSDMDYGPFLISTYEMSADQPAQRSANSPTQIAYKGIAVRLDAGAGGIARGSHWLAFEHDTLRVAGAWSGTGFIDWQGVLFDGKHNIHPRTEGTTHFSLPNVPGWANPATGSFEDPRVLGRDGLRYGPLPREWAHYRGLYRHGQRVVVSYTVGDASVLESHRIHIPAPEQGDSVTWVRVLNVGQSSHDLTLRVAPVAGVQIRVHGLSQNHLTSDADYTLLKIPAEETPVNLELHLTADSAALANSPSVVITPEDLQPLTLPGPAQWTEVQEVNLQPDATAGAFVVDTLPRPAATPWHNRLRLTGIDFLPEDRMLVCTWDGDVWMVSNIHAQEGSLGWKRVATGLFHPLGIKVLNGKIHVTCRDQIVILHDLNGDDETDYYENFNSDHQVTEHFHEFAMGLQADEEGNLYYAKSARHAKDSLVPHHGTLLRVSSDGHTTTILANGFRAANGVCLNPDGSYFVTDQEGHWNPMNRINRVVEGGFYGNMYSYGAPDDSRDEAMEPPLCWPNKSFDRSPAELLWLDHSRWGPLQGSLINMSYGYGRLYIVPHEHFDDVWQGGMSPLPIADFPTGLVRGRVHPESGQLFVCGLSAWATSQTESTGGLYRIRPSGKAMHLPIGLTTQATGITLTFTEPVDRRRASDPNNFLIETWKLKRTKNYGSDQYDRHALQVSSASVSEDGRSVELTVENIAPTWCMEIAYELADTEGELFQGIIQNTIHQLGTEP</sequence>
<dbReference type="NCBIfam" id="TIGR02603">
    <property type="entry name" value="CxxCH_TIGR02603"/>
    <property type="match status" value="1"/>
</dbReference>
<evidence type="ECO:0000256" key="4">
    <source>
        <dbReference type="PROSITE-ProRule" id="PRU00433"/>
    </source>
</evidence>
<dbReference type="InterPro" id="IPR013427">
    <property type="entry name" value="Haem-bd_dom_put"/>
</dbReference>
<dbReference type="AlphaFoldDB" id="A0A518GA58"/>
<keyword evidence="5" id="KW-0812">Transmembrane</keyword>
<evidence type="ECO:0000256" key="2">
    <source>
        <dbReference type="ARBA" id="ARBA00022723"/>
    </source>
</evidence>
<dbReference type="RefSeq" id="WP_145080599.1">
    <property type="nucleotide sequence ID" value="NZ_CP036298.1"/>
</dbReference>
<protein>
    <submittedName>
        <fullName evidence="7">Cytochrome c</fullName>
    </submittedName>
</protein>
<keyword evidence="2 4" id="KW-0479">Metal-binding</keyword>